<organism evidence="2 3">
    <name type="scientific">Crotalaria pallida</name>
    <name type="common">Smooth rattlebox</name>
    <name type="synonym">Crotalaria striata</name>
    <dbReference type="NCBI Taxonomy" id="3830"/>
    <lineage>
        <taxon>Eukaryota</taxon>
        <taxon>Viridiplantae</taxon>
        <taxon>Streptophyta</taxon>
        <taxon>Embryophyta</taxon>
        <taxon>Tracheophyta</taxon>
        <taxon>Spermatophyta</taxon>
        <taxon>Magnoliopsida</taxon>
        <taxon>eudicotyledons</taxon>
        <taxon>Gunneridae</taxon>
        <taxon>Pentapetalae</taxon>
        <taxon>rosids</taxon>
        <taxon>fabids</taxon>
        <taxon>Fabales</taxon>
        <taxon>Fabaceae</taxon>
        <taxon>Papilionoideae</taxon>
        <taxon>50 kb inversion clade</taxon>
        <taxon>genistoids sensu lato</taxon>
        <taxon>core genistoids</taxon>
        <taxon>Crotalarieae</taxon>
        <taxon>Crotalaria</taxon>
    </lineage>
</organism>
<feature type="transmembrane region" description="Helical" evidence="1">
    <location>
        <begin position="70"/>
        <end position="91"/>
    </location>
</feature>
<proteinExistence type="predicted"/>
<dbReference type="AlphaFoldDB" id="A0AAN9FPZ0"/>
<keyword evidence="1" id="KW-0812">Transmembrane</keyword>
<dbReference type="Proteomes" id="UP001372338">
    <property type="component" value="Unassembled WGS sequence"/>
</dbReference>
<evidence type="ECO:0000256" key="1">
    <source>
        <dbReference type="SAM" id="Phobius"/>
    </source>
</evidence>
<accession>A0AAN9FPZ0</accession>
<evidence type="ECO:0000313" key="2">
    <source>
        <dbReference type="EMBL" id="KAK7277305.1"/>
    </source>
</evidence>
<protein>
    <submittedName>
        <fullName evidence="2">Uncharacterized protein</fullName>
    </submittedName>
</protein>
<keyword evidence="1" id="KW-0472">Membrane</keyword>
<name>A0AAN9FPZ0_CROPI</name>
<sequence length="125" mass="14310">MSKAQGYQLSFEVSFKARSGPSPTSSSSSLISTLFVVGLTSNLGRASTLLVFNRSEILMHWYWNVFPHFISFFLIYAFLSILFSLVVFCLIHAFQKWKLCTGFGFFLFISLDYSICVVLHLYLYT</sequence>
<evidence type="ECO:0000313" key="3">
    <source>
        <dbReference type="Proteomes" id="UP001372338"/>
    </source>
</evidence>
<keyword evidence="1" id="KW-1133">Transmembrane helix</keyword>
<reference evidence="2 3" key="1">
    <citation type="submission" date="2024-01" db="EMBL/GenBank/DDBJ databases">
        <title>The genomes of 5 underutilized Papilionoideae crops provide insights into root nodulation and disease resistanc.</title>
        <authorList>
            <person name="Yuan L."/>
        </authorList>
    </citation>
    <scope>NUCLEOTIDE SEQUENCE [LARGE SCALE GENOMIC DNA]</scope>
    <source>
        <strain evidence="2">ZHUSHIDOU_FW_LH</strain>
        <tissue evidence="2">Leaf</tissue>
    </source>
</reference>
<gene>
    <name evidence="2" type="ORF">RIF29_18456</name>
</gene>
<dbReference type="EMBL" id="JAYWIO010000003">
    <property type="protein sequence ID" value="KAK7277305.1"/>
    <property type="molecule type" value="Genomic_DNA"/>
</dbReference>
<feature type="transmembrane region" description="Helical" evidence="1">
    <location>
        <begin position="103"/>
        <end position="123"/>
    </location>
</feature>
<keyword evidence="3" id="KW-1185">Reference proteome</keyword>
<comment type="caution">
    <text evidence="2">The sequence shown here is derived from an EMBL/GenBank/DDBJ whole genome shotgun (WGS) entry which is preliminary data.</text>
</comment>